<dbReference type="SUPFAM" id="SSF50475">
    <property type="entry name" value="FMN-binding split barrel"/>
    <property type="match status" value="1"/>
</dbReference>
<organism evidence="1 2">
    <name type="scientific">Kouleothrix aurantiaca</name>
    <dbReference type="NCBI Taxonomy" id="186479"/>
    <lineage>
        <taxon>Bacteria</taxon>
        <taxon>Bacillati</taxon>
        <taxon>Chloroflexota</taxon>
        <taxon>Chloroflexia</taxon>
        <taxon>Chloroflexales</taxon>
        <taxon>Roseiflexineae</taxon>
        <taxon>Roseiflexaceae</taxon>
        <taxon>Kouleothrix</taxon>
    </lineage>
</organism>
<dbReference type="AlphaFoldDB" id="A0A0P9F963"/>
<dbReference type="EMBL" id="LJCR01000331">
    <property type="protein sequence ID" value="KPV53134.1"/>
    <property type="molecule type" value="Genomic_DNA"/>
</dbReference>
<dbReference type="Proteomes" id="UP000050509">
    <property type="component" value="Unassembled WGS sequence"/>
</dbReference>
<protein>
    <submittedName>
        <fullName evidence="1">Uncharacterized protein</fullName>
    </submittedName>
</protein>
<comment type="caution">
    <text evidence="1">The sequence shown here is derived from an EMBL/GenBank/DDBJ whole genome shotgun (WGS) entry which is preliminary data.</text>
</comment>
<name>A0A0P9F963_9CHLR</name>
<evidence type="ECO:0000313" key="1">
    <source>
        <dbReference type="EMBL" id="KPV53134.1"/>
    </source>
</evidence>
<accession>A0A0P9F963</accession>
<evidence type="ECO:0000313" key="2">
    <source>
        <dbReference type="Proteomes" id="UP000050509"/>
    </source>
</evidence>
<reference evidence="1 2" key="1">
    <citation type="submission" date="2015-09" db="EMBL/GenBank/DDBJ databases">
        <title>Draft genome sequence of Kouleothrix aurantiaca JCM 19913.</title>
        <authorList>
            <person name="Hemp J."/>
        </authorList>
    </citation>
    <scope>NUCLEOTIDE SEQUENCE [LARGE SCALE GENOMIC DNA]</scope>
    <source>
        <strain evidence="1 2">COM-B</strain>
    </source>
</reference>
<gene>
    <name evidence="1" type="ORF">SE17_11360</name>
</gene>
<proteinExistence type="predicted"/>
<keyword evidence="2" id="KW-1185">Reference proteome</keyword>
<sequence length="84" mass="9632">YISLAYVTDAVNPVYVDARAEWVDDMAVRQQVWDLFLRVEPPLGYDPAPIYRDLAGFGLLKIIPWRIELASALPPFEKIVWRAA</sequence>
<feature type="non-terminal residue" evidence="1">
    <location>
        <position position="1"/>
    </location>
</feature>